<accession>A0A0V1JWS0</accession>
<feature type="region of interest" description="Disordered" evidence="6">
    <location>
        <begin position="482"/>
        <end position="583"/>
    </location>
</feature>
<keyword evidence="7" id="KW-0812">Transmembrane</keyword>
<sequence>MGVLLSRAGYRNYNAELEVLSEEIKILESECRRISFRRSRADLVFFTVIFINVMFVLILCYFVKIDRLLDEYSTLFYITVFLPCLVLFIRFGYACYYGRKLCYRKKRLENLMHQRQEMLREVKEKTVYNVAKELLDRYDSTAEYMDGMAVKESPTNIRRRQLGNSSLCKSPSTSITRPNAVDTTPSSYPSPSNSLHSDVKNSSTGGSLVSLSSNEGMNHTPNTPKSSDESVQIFPKLRHWWEQFMDFIVRDGPTERYALICIYCKGHNGMAMMEDFEDLSFRCCYCSMLNRSRGELRRRKEIKSSTPSPTSHLDVMSVRIELMVMRRTQHPKVDPVRTVRIDHCRFRASKIYRRERKRSLTLDFGDSKCVRKKFDTQDVLQLLGLSSPDLERFFTQGVAVVSNTPTPTQFFYPKNVTAEQEQYARGFIDALNQIHQMRGFVPMSNMLSPGFVSNTVAQADIEETKRNETLFSALVLANSQNCTTPSSSSASASSSVSSSSSSASSGQQTLSASTEDQQQQPQQQQPQQQQKQEQQQQQQTTDLNPKPSTGTSRKRFTRQSAAANKMQQSSSKIIHSNQKSDHTHQYLSNYDRQTSEMFYGNRSRADTVVTTSSSSNPLTLDYIAEGLGLHGRLQSAADSGGSFDLELDVDGQQVAGGLSSASCVVTSTTQSPNSLPSTLSPMDLQEQERIKLERKRARNRVAATKCRRRKLEKITELESRVSTLTAQNEAYMDSIRAISQELQHLQHVLQKHIEAGCKLQIHMSTSAVVRVKEESDLASN</sequence>
<dbReference type="GO" id="GO:0000981">
    <property type="term" value="F:DNA-binding transcription factor activity, RNA polymerase II-specific"/>
    <property type="evidence" value="ECO:0007669"/>
    <property type="project" value="TreeGrafter"/>
</dbReference>
<dbReference type="Gene3D" id="1.20.5.170">
    <property type="match status" value="1"/>
</dbReference>
<dbReference type="SMART" id="SM00338">
    <property type="entry name" value="BRLZ"/>
    <property type="match status" value="1"/>
</dbReference>
<proteinExistence type="inferred from homology"/>
<evidence type="ECO:0000259" key="8">
    <source>
        <dbReference type="PROSITE" id="PS50217"/>
    </source>
</evidence>
<comment type="caution">
    <text evidence="9">The sequence shown here is derived from an EMBL/GenBank/DDBJ whole genome shotgun (WGS) entry which is preliminary data.</text>
</comment>
<dbReference type="InterPro" id="IPR050946">
    <property type="entry name" value="AP-1_TF_bZIP"/>
</dbReference>
<feature type="coiled-coil region" evidence="5">
    <location>
        <begin position="694"/>
        <end position="734"/>
    </location>
</feature>
<dbReference type="PROSITE" id="PS50217">
    <property type="entry name" value="BZIP"/>
    <property type="match status" value="1"/>
</dbReference>
<protein>
    <submittedName>
        <fullName evidence="9">Protein lunapark</fullName>
    </submittedName>
</protein>
<feature type="domain" description="BZIP" evidence="8">
    <location>
        <begin position="689"/>
        <end position="752"/>
    </location>
</feature>
<dbReference type="Pfam" id="PF10058">
    <property type="entry name" value="Zn_ribbon_10"/>
    <property type="match status" value="1"/>
</dbReference>
<dbReference type="Pfam" id="PF00170">
    <property type="entry name" value="bZIP_1"/>
    <property type="match status" value="1"/>
</dbReference>
<feature type="compositionally biased region" description="Low complexity" evidence="6">
    <location>
        <begin position="185"/>
        <end position="213"/>
    </location>
</feature>
<keyword evidence="5" id="KW-0175">Coiled coil</keyword>
<dbReference type="AlphaFoldDB" id="A0A0V1JWS0"/>
<evidence type="ECO:0000313" key="9">
    <source>
        <dbReference type="EMBL" id="KRZ39443.1"/>
    </source>
</evidence>
<dbReference type="SUPFAM" id="SSF57959">
    <property type="entry name" value="Leucine zipper domain"/>
    <property type="match status" value="1"/>
</dbReference>
<keyword evidence="3" id="KW-0238">DNA-binding</keyword>
<evidence type="ECO:0000256" key="4">
    <source>
        <dbReference type="ARBA" id="ARBA00023163"/>
    </source>
</evidence>
<dbReference type="GO" id="GO:0005667">
    <property type="term" value="C:transcription regulator complex"/>
    <property type="evidence" value="ECO:0007669"/>
    <property type="project" value="TreeGrafter"/>
</dbReference>
<dbReference type="PANTHER" id="PTHR11462:SF35">
    <property type="entry name" value="TRANSCRIPTION FACTOR JRA"/>
    <property type="match status" value="1"/>
</dbReference>
<feature type="compositionally biased region" description="Polar residues" evidence="6">
    <location>
        <begin position="506"/>
        <end position="516"/>
    </location>
</feature>
<evidence type="ECO:0000313" key="10">
    <source>
        <dbReference type="Proteomes" id="UP000054826"/>
    </source>
</evidence>
<feature type="compositionally biased region" description="Polar residues" evidence="6">
    <location>
        <begin position="558"/>
        <end position="577"/>
    </location>
</feature>
<evidence type="ECO:0000256" key="1">
    <source>
        <dbReference type="ARBA" id="ARBA00006882"/>
    </source>
</evidence>
<dbReference type="InterPro" id="IPR004827">
    <property type="entry name" value="bZIP"/>
</dbReference>
<dbReference type="GO" id="GO:0051726">
    <property type="term" value="P:regulation of cell cycle"/>
    <property type="evidence" value="ECO:0007669"/>
    <property type="project" value="TreeGrafter"/>
</dbReference>
<dbReference type="InterPro" id="IPR005643">
    <property type="entry name" value="JNK"/>
</dbReference>
<feature type="compositionally biased region" description="Polar residues" evidence="6">
    <location>
        <begin position="214"/>
        <end position="225"/>
    </location>
</feature>
<feature type="compositionally biased region" description="Low complexity" evidence="6">
    <location>
        <begin position="486"/>
        <end position="505"/>
    </location>
</feature>
<evidence type="ECO:0000256" key="7">
    <source>
        <dbReference type="SAM" id="Phobius"/>
    </source>
</evidence>
<feature type="transmembrane region" description="Helical" evidence="7">
    <location>
        <begin position="43"/>
        <end position="64"/>
    </location>
</feature>
<gene>
    <name evidence="9" type="primary">LNP</name>
    <name evidence="9" type="ORF">T4C_1014</name>
</gene>
<keyword evidence="7" id="KW-0472">Membrane</keyword>
<organism evidence="9 10">
    <name type="scientific">Trichinella pseudospiralis</name>
    <name type="common">Parasitic roundworm</name>
    <dbReference type="NCBI Taxonomy" id="6337"/>
    <lineage>
        <taxon>Eukaryota</taxon>
        <taxon>Metazoa</taxon>
        <taxon>Ecdysozoa</taxon>
        <taxon>Nematoda</taxon>
        <taxon>Enoplea</taxon>
        <taxon>Dorylaimia</taxon>
        <taxon>Trichinellida</taxon>
        <taxon>Trichinellidae</taxon>
        <taxon>Trichinella</taxon>
    </lineage>
</organism>
<keyword evidence="7" id="KW-1133">Transmembrane helix</keyword>
<feature type="transmembrane region" description="Helical" evidence="7">
    <location>
        <begin position="76"/>
        <end position="97"/>
    </location>
</feature>
<dbReference type="EMBL" id="JYDV01000035">
    <property type="protein sequence ID" value="KRZ39443.1"/>
    <property type="molecule type" value="Genomic_DNA"/>
</dbReference>
<dbReference type="Pfam" id="PF03957">
    <property type="entry name" value="Jun"/>
    <property type="match status" value="1"/>
</dbReference>
<dbReference type="InterPro" id="IPR046347">
    <property type="entry name" value="bZIP_sf"/>
</dbReference>
<name>A0A0V1JWS0_TRIPS</name>
<dbReference type="PANTHER" id="PTHR11462">
    <property type="entry name" value="JUN TRANSCRIPTION FACTOR-RELATED"/>
    <property type="match status" value="1"/>
</dbReference>
<dbReference type="GO" id="GO:0000978">
    <property type="term" value="F:RNA polymerase II cis-regulatory region sequence-specific DNA binding"/>
    <property type="evidence" value="ECO:0007669"/>
    <property type="project" value="TreeGrafter"/>
</dbReference>
<dbReference type="PROSITE" id="PS00036">
    <property type="entry name" value="BZIP_BASIC"/>
    <property type="match status" value="1"/>
</dbReference>
<dbReference type="PRINTS" id="PR00043">
    <property type="entry name" value="LEUZIPPRJUN"/>
</dbReference>
<evidence type="ECO:0000256" key="5">
    <source>
        <dbReference type="SAM" id="Coils"/>
    </source>
</evidence>
<keyword evidence="2" id="KW-0805">Transcription regulation</keyword>
<evidence type="ECO:0000256" key="6">
    <source>
        <dbReference type="SAM" id="MobiDB-lite"/>
    </source>
</evidence>
<dbReference type="Proteomes" id="UP000054826">
    <property type="component" value="Unassembled WGS sequence"/>
</dbReference>
<dbReference type="GO" id="GO:0042127">
    <property type="term" value="P:regulation of cell population proliferation"/>
    <property type="evidence" value="ECO:0007669"/>
    <property type="project" value="TreeGrafter"/>
</dbReference>
<feature type="compositionally biased region" description="Polar residues" evidence="6">
    <location>
        <begin position="540"/>
        <end position="551"/>
    </location>
</feature>
<keyword evidence="4" id="KW-0804">Transcription</keyword>
<dbReference type="InterPro" id="IPR002112">
    <property type="entry name" value="Leuzip_Jun"/>
</dbReference>
<reference evidence="9 10" key="1">
    <citation type="submission" date="2015-01" db="EMBL/GenBank/DDBJ databases">
        <title>Evolution of Trichinella species and genotypes.</title>
        <authorList>
            <person name="Korhonen P.K."/>
            <person name="Edoardo P."/>
            <person name="Giuseppe L.R."/>
            <person name="Gasser R.B."/>
        </authorList>
    </citation>
    <scope>NUCLEOTIDE SEQUENCE [LARGE SCALE GENOMIC DNA]</scope>
    <source>
        <strain evidence="9">ISS176</strain>
    </source>
</reference>
<dbReference type="CDD" id="cd14696">
    <property type="entry name" value="bZIP_Jun"/>
    <property type="match status" value="1"/>
</dbReference>
<evidence type="ECO:0000256" key="2">
    <source>
        <dbReference type="ARBA" id="ARBA00023015"/>
    </source>
</evidence>
<feature type="compositionally biased region" description="Low complexity" evidence="6">
    <location>
        <begin position="517"/>
        <end position="539"/>
    </location>
</feature>
<evidence type="ECO:0000256" key="3">
    <source>
        <dbReference type="ARBA" id="ARBA00023125"/>
    </source>
</evidence>
<feature type="region of interest" description="Disordered" evidence="6">
    <location>
        <begin position="161"/>
        <end position="230"/>
    </location>
</feature>
<dbReference type="InterPro" id="IPR019273">
    <property type="entry name" value="Lunapark_Znf"/>
</dbReference>
<feature type="compositionally biased region" description="Polar residues" evidence="6">
    <location>
        <begin position="162"/>
        <end position="184"/>
    </location>
</feature>
<comment type="similarity">
    <text evidence="1">Belongs to the bZIP family. Jun subfamily.</text>
</comment>